<evidence type="ECO:0000313" key="3">
    <source>
        <dbReference type="EMBL" id="ARN79311.1"/>
    </source>
</evidence>
<evidence type="ECO:0000256" key="1">
    <source>
        <dbReference type="SAM" id="SignalP"/>
    </source>
</evidence>
<dbReference type="GO" id="GO:0016020">
    <property type="term" value="C:membrane"/>
    <property type="evidence" value="ECO:0007669"/>
    <property type="project" value="InterPro"/>
</dbReference>
<name>A0A1W6MNY6_9FLAO</name>
<dbReference type="EMBL" id="CP019344">
    <property type="protein sequence ID" value="ARN79311.1"/>
    <property type="molecule type" value="Genomic_DNA"/>
</dbReference>
<reference evidence="3 4" key="1">
    <citation type="submission" date="2016-11" db="EMBL/GenBank/DDBJ databases">
        <title>Trade-off between light-utilization and light-protection in marine flavobacteria.</title>
        <authorList>
            <person name="Kumagai Y."/>
        </authorList>
    </citation>
    <scope>NUCLEOTIDE SEQUENCE [LARGE SCALE GENOMIC DNA]</scope>
    <source>
        <strain evidence="3 4">JCM 13191</strain>
    </source>
</reference>
<organism evidence="3 4">
    <name type="scientific">Nonlabens spongiae</name>
    <dbReference type="NCBI Taxonomy" id="331648"/>
    <lineage>
        <taxon>Bacteria</taxon>
        <taxon>Pseudomonadati</taxon>
        <taxon>Bacteroidota</taxon>
        <taxon>Flavobacteriia</taxon>
        <taxon>Flavobacteriales</taxon>
        <taxon>Flavobacteriaceae</taxon>
        <taxon>Nonlabens</taxon>
    </lineage>
</organism>
<sequence>MKTTIKALSLAAMALIVTTSCDDDDPVEINEEEAITTITWTLTNTDGSNDVVTFSSISANEDGSNPTLTVSGPLSADTTYEGEITFLNDFENENITLEIMEEDEEHEIFYSTSIAELTISKDDLDDNGNPVGLETTVTTGAAGTGTMTVTLRHEPIKPNDGTLSGAGGETDVEVIFTDVTIQ</sequence>
<dbReference type="GO" id="GO:0005509">
    <property type="term" value="F:calcium ion binding"/>
    <property type="evidence" value="ECO:0007669"/>
    <property type="project" value="InterPro"/>
</dbReference>
<feature type="domain" description="Cadherin" evidence="2">
    <location>
        <begin position="27"/>
        <end position="132"/>
    </location>
</feature>
<dbReference type="OrthoDB" id="713689at2"/>
<dbReference type="InterPro" id="IPR002126">
    <property type="entry name" value="Cadherin-like_dom"/>
</dbReference>
<dbReference type="RefSeq" id="WP_085768106.1">
    <property type="nucleotide sequence ID" value="NZ_CP019344.1"/>
</dbReference>
<keyword evidence="4" id="KW-1185">Reference proteome</keyword>
<feature type="chain" id="PRO_5012935889" evidence="1">
    <location>
        <begin position="23"/>
        <end position="182"/>
    </location>
</feature>
<evidence type="ECO:0000313" key="4">
    <source>
        <dbReference type="Proteomes" id="UP000193431"/>
    </source>
</evidence>
<dbReference type="PROSITE" id="PS51257">
    <property type="entry name" value="PROKAR_LIPOPROTEIN"/>
    <property type="match status" value="1"/>
</dbReference>
<dbReference type="PROSITE" id="PS50268">
    <property type="entry name" value="CADHERIN_2"/>
    <property type="match status" value="1"/>
</dbReference>
<proteinExistence type="predicted"/>
<dbReference type="GO" id="GO:0007156">
    <property type="term" value="P:homophilic cell adhesion via plasma membrane adhesion molecules"/>
    <property type="evidence" value="ECO:0007669"/>
    <property type="project" value="InterPro"/>
</dbReference>
<protein>
    <submittedName>
        <fullName evidence="3">Type 1 periplasmic binding fold superfamily protein</fullName>
    </submittedName>
</protein>
<dbReference type="AlphaFoldDB" id="A0A1W6MNY6"/>
<keyword evidence="1" id="KW-0732">Signal</keyword>
<feature type="signal peptide" evidence="1">
    <location>
        <begin position="1"/>
        <end position="22"/>
    </location>
</feature>
<accession>A0A1W6MNY6</accession>
<evidence type="ECO:0000259" key="2">
    <source>
        <dbReference type="PROSITE" id="PS50268"/>
    </source>
</evidence>
<dbReference type="Proteomes" id="UP000193431">
    <property type="component" value="Chromosome"/>
</dbReference>
<dbReference type="STRING" id="331648.BST97_01165"/>
<gene>
    <name evidence="3" type="ORF">BST97_01165</name>
</gene>